<dbReference type="GO" id="GO:0031267">
    <property type="term" value="F:small GTPase binding"/>
    <property type="evidence" value="ECO:0007669"/>
    <property type="project" value="TreeGrafter"/>
</dbReference>
<dbReference type="PANTHER" id="PTHR45653:SF10">
    <property type="entry name" value="MYOBLAST CITY, ISOFORM B"/>
    <property type="match status" value="1"/>
</dbReference>
<evidence type="ECO:0000259" key="10">
    <source>
        <dbReference type="PROSITE" id="PS51650"/>
    </source>
</evidence>
<evidence type="ECO:0000259" key="9">
    <source>
        <dbReference type="PROSITE" id="PS50002"/>
    </source>
</evidence>
<evidence type="ECO:0000256" key="2">
    <source>
        <dbReference type="ARBA" id="ARBA00022443"/>
    </source>
</evidence>
<reference evidence="12" key="1">
    <citation type="submission" date="2021-10" db="EMBL/GenBank/DDBJ databases">
        <title>Tropical sea cucumber genome reveals ecological adaptation and Cuvierian tubules defense mechanism.</title>
        <authorList>
            <person name="Chen T."/>
        </authorList>
    </citation>
    <scope>NUCLEOTIDE SEQUENCE</scope>
    <source>
        <strain evidence="12">Nanhai2018</strain>
        <tissue evidence="12">Muscle</tissue>
    </source>
</reference>
<feature type="compositionally biased region" description="Low complexity" evidence="8">
    <location>
        <begin position="1693"/>
        <end position="1703"/>
    </location>
</feature>
<evidence type="ECO:0000256" key="7">
    <source>
        <dbReference type="PROSITE-ProRule" id="PRU00983"/>
    </source>
</evidence>
<dbReference type="InterPro" id="IPR046770">
    <property type="entry name" value="DOCKER_Lobe_B"/>
</dbReference>
<feature type="compositionally biased region" description="Low complexity" evidence="8">
    <location>
        <begin position="1799"/>
        <end position="1817"/>
    </location>
</feature>
<dbReference type="Pfam" id="PF20421">
    <property type="entry name" value="DHR-2_Lobe_C"/>
    <property type="match status" value="1"/>
</dbReference>
<dbReference type="Pfam" id="PF20422">
    <property type="entry name" value="DHR-2_Lobe_B"/>
    <property type="match status" value="1"/>
</dbReference>
<dbReference type="Gene3D" id="2.30.30.40">
    <property type="entry name" value="SH3 Domains"/>
    <property type="match status" value="1"/>
</dbReference>
<dbReference type="PROSITE" id="PS51650">
    <property type="entry name" value="C2_DOCK"/>
    <property type="match status" value="1"/>
</dbReference>
<evidence type="ECO:0000313" key="12">
    <source>
        <dbReference type="EMBL" id="KAJ8026304.1"/>
    </source>
</evidence>
<dbReference type="PROSITE" id="PS51651">
    <property type="entry name" value="DOCKER"/>
    <property type="match status" value="1"/>
</dbReference>
<protein>
    <submittedName>
        <fullName evidence="12">Dedicator of cytokinesis protein 1</fullName>
    </submittedName>
</protein>
<dbReference type="InterPro" id="IPR026791">
    <property type="entry name" value="DOCK"/>
</dbReference>
<accession>A0A9Q0YPS8</accession>
<dbReference type="GO" id="GO:0005886">
    <property type="term" value="C:plasma membrane"/>
    <property type="evidence" value="ECO:0007669"/>
    <property type="project" value="TreeGrafter"/>
</dbReference>
<dbReference type="InterPro" id="IPR016024">
    <property type="entry name" value="ARM-type_fold"/>
</dbReference>
<dbReference type="EMBL" id="JAIZAY010000017">
    <property type="protein sequence ID" value="KAJ8026304.1"/>
    <property type="molecule type" value="Genomic_DNA"/>
</dbReference>
<feature type="region of interest" description="Disordered" evidence="8">
    <location>
        <begin position="1635"/>
        <end position="1670"/>
    </location>
</feature>
<dbReference type="InterPro" id="IPR043162">
    <property type="entry name" value="DOCK_C_lobe_C"/>
</dbReference>
<dbReference type="Gene3D" id="1.20.1270.350">
    <property type="entry name" value="Dedicator of cytokinesis N-terminal subdomain"/>
    <property type="match status" value="1"/>
</dbReference>
<dbReference type="GO" id="GO:0007520">
    <property type="term" value="P:myoblast fusion"/>
    <property type="evidence" value="ECO:0007669"/>
    <property type="project" value="TreeGrafter"/>
</dbReference>
<dbReference type="InterPro" id="IPR032376">
    <property type="entry name" value="DOCK_N"/>
</dbReference>
<dbReference type="SUPFAM" id="SSF48371">
    <property type="entry name" value="ARM repeat"/>
    <property type="match status" value="1"/>
</dbReference>
<feature type="compositionally biased region" description="Basic and acidic residues" evidence="8">
    <location>
        <begin position="1741"/>
        <end position="1753"/>
    </location>
</feature>
<dbReference type="SUPFAM" id="SSF50044">
    <property type="entry name" value="SH3-domain"/>
    <property type="match status" value="1"/>
</dbReference>
<feature type="domain" description="SH3" evidence="9">
    <location>
        <begin position="8"/>
        <end position="69"/>
    </location>
</feature>
<evidence type="ECO:0000256" key="1">
    <source>
        <dbReference type="ARBA" id="ARBA00004496"/>
    </source>
</evidence>
<keyword evidence="2 6" id="KW-0728">SH3 domain</keyword>
<dbReference type="InterPro" id="IPR035892">
    <property type="entry name" value="C2_domain_sf"/>
</dbReference>
<comment type="caution">
    <text evidence="12">The sequence shown here is derived from an EMBL/GenBank/DDBJ whole genome shotgun (WGS) entry which is preliminary data.</text>
</comment>
<dbReference type="GO" id="GO:0005737">
    <property type="term" value="C:cytoplasm"/>
    <property type="evidence" value="ECO:0007669"/>
    <property type="project" value="UniProtKB-SubCell"/>
</dbReference>
<dbReference type="SMART" id="SM00326">
    <property type="entry name" value="SH3"/>
    <property type="match status" value="1"/>
</dbReference>
<dbReference type="PANTHER" id="PTHR45653">
    <property type="entry name" value="DEDICATOR OF CYTOKINESIS"/>
    <property type="match status" value="1"/>
</dbReference>
<feature type="compositionally biased region" description="Low complexity" evidence="8">
    <location>
        <begin position="1644"/>
        <end position="1669"/>
    </location>
</feature>
<dbReference type="GO" id="GO:0016477">
    <property type="term" value="P:cell migration"/>
    <property type="evidence" value="ECO:0007669"/>
    <property type="project" value="TreeGrafter"/>
</dbReference>
<dbReference type="InterPro" id="IPR056372">
    <property type="entry name" value="TPR_DOCK"/>
</dbReference>
<dbReference type="Pfam" id="PF06920">
    <property type="entry name" value="DHR-2_Lobe_A"/>
    <property type="match status" value="1"/>
</dbReference>
<evidence type="ECO:0000256" key="3">
    <source>
        <dbReference type="ARBA" id="ARBA00022490"/>
    </source>
</evidence>
<evidence type="ECO:0000256" key="5">
    <source>
        <dbReference type="ARBA" id="ARBA00022658"/>
    </source>
</evidence>
<evidence type="ECO:0000256" key="4">
    <source>
        <dbReference type="ARBA" id="ARBA00022553"/>
    </source>
</evidence>
<dbReference type="InterPro" id="IPR046769">
    <property type="entry name" value="DOCKER_Lobe_A"/>
</dbReference>
<dbReference type="Gene3D" id="2.60.40.150">
    <property type="entry name" value="C2 domain"/>
    <property type="match status" value="1"/>
</dbReference>
<dbReference type="CDD" id="cd11872">
    <property type="entry name" value="SH3_DOCK_AB"/>
    <property type="match status" value="1"/>
</dbReference>
<keyword evidence="13" id="KW-1185">Reference proteome</keyword>
<evidence type="ECO:0000256" key="8">
    <source>
        <dbReference type="SAM" id="MobiDB-lite"/>
    </source>
</evidence>
<dbReference type="Proteomes" id="UP001152320">
    <property type="component" value="Chromosome 17"/>
</dbReference>
<feature type="region of interest" description="Disordered" evidence="8">
    <location>
        <begin position="1693"/>
        <end position="1897"/>
    </location>
</feature>
<keyword evidence="5" id="KW-0344">Guanine-nucleotide releasing factor</keyword>
<dbReference type="GO" id="GO:0007264">
    <property type="term" value="P:small GTPase-mediated signal transduction"/>
    <property type="evidence" value="ECO:0007669"/>
    <property type="project" value="InterPro"/>
</dbReference>
<dbReference type="Gene3D" id="1.25.40.410">
    <property type="match status" value="1"/>
</dbReference>
<keyword evidence="3" id="KW-0963">Cytoplasm</keyword>
<keyword evidence="4" id="KW-0597">Phosphoprotein</keyword>
<comment type="similarity">
    <text evidence="7">Belongs to the DOCK family.</text>
</comment>
<dbReference type="Pfam" id="PF16172">
    <property type="entry name" value="DOCK_N"/>
    <property type="match status" value="1"/>
</dbReference>
<evidence type="ECO:0000313" key="13">
    <source>
        <dbReference type="Proteomes" id="UP001152320"/>
    </source>
</evidence>
<dbReference type="InterPro" id="IPR036028">
    <property type="entry name" value="SH3-like_dom_sf"/>
</dbReference>
<dbReference type="Pfam" id="PF23554">
    <property type="entry name" value="TPR_DOCK"/>
    <property type="match status" value="1"/>
</dbReference>
<evidence type="ECO:0000259" key="11">
    <source>
        <dbReference type="PROSITE" id="PS51651"/>
    </source>
</evidence>
<feature type="domain" description="C2 DOCK-type" evidence="10">
    <location>
        <begin position="421"/>
        <end position="604"/>
    </location>
</feature>
<comment type="subcellular location">
    <subcellularLocation>
        <location evidence="1">Cytoplasm</location>
    </subcellularLocation>
</comment>
<dbReference type="PROSITE" id="PS50002">
    <property type="entry name" value="SH3"/>
    <property type="match status" value="1"/>
</dbReference>
<organism evidence="12 13">
    <name type="scientific">Holothuria leucospilota</name>
    <name type="common">Black long sea cucumber</name>
    <name type="synonym">Mertensiothuria leucospilota</name>
    <dbReference type="NCBI Taxonomy" id="206669"/>
    <lineage>
        <taxon>Eukaryota</taxon>
        <taxon>Metazoa</taxon>
        <taxon>Echinodermata</taxon>
        <taxon>Eleutherozoa</taxon>
        <taxon>Echinozoa</taxon>
        <taxon>Holothuroidea</taxon>
        <taxon>Aspidochirotacea</taxon>
        <taxon>Aspidochirotida</taxon>
        <taxon>Holothuriidae</taxon>
        <taxon>Holothuria</taxon>
    </lineage>
</organism>
<dbReference type="InterPro" id="IPR042455">
    <property type="entry name" value="DOCK_N_sub1"/>
</dbReference>
<gene>
    <name evidence="12" type="ORF">HOLleu_34110</name>
</gene>
<evidence type="ECO:0000256" key="6">
    <source>
        <dbReference type="PROSITE-ProRule" id="PRU00192"/>
    </source>
</evidence>
<sequence length="1897" mass="217897">MTAWVPVSDNKHAVAIFNLVPSLPHQIPLSVGDTLQLEEESSGWYKGFNVKNKTVKGIFPKTYVHVKETVQISQGGEKIPAKETPVVQEITTVLREWCDISKQLYTKGEKERVELTHKMMYDLIEWRKQIISETLPVDELKEIKQLVTSKIDWGNRKLGLDLVIRDDEGSIQNPSLLSTVALYNKHETAMQRIGQQDKQTDGLQRQKKQSVSYTYNLFVFVKNIVCKIGEDADVLMTLYDAKEGNYISEYYVVKWTSKGTPKDLSLFNNLKVLFTDLGAKDLQREKIFLVCQIIRIGRMELKEGDQKDNNKKYTVGLKRPCGVAVMEITDIVSGKVDTDVEKHYFLPFQPCSSDDCLDSVVKKVLVAKEINHKGQGIWVALKMIPGEAKQVFKEYPHLVDSKTAIARKMGFPEVIMPGDVRNDVYITLVQGDFDRGTRPKTRNVEVAVSVCDEKGKIVPNAIYHAAGEKPADVYHSVVYYQVKAPKYQETFKVAIPIEQFCKDNTHVRFTFRHRSSTEAKDKQEKPFGLSYLRLMTDIGTTVPNGVHDLLVFKQGDKSQDQSTGYLDLTNTKQELETSGISSQNTKKGYYINSNHAFQVSTVVCSTKLTQNVDLLGLLKWRSDQDNIKRSLESLMKVDGEEVVKFLQDTLDALCGIMAENPQSEEYDEYVFNALVFIIGLIADRKYQQFRPVLDTYIREHYSITFADRKLMKILKMYLDNSSDISEEESTAHEPLYKALKSIEYLFKFILRSRVLFVALHGESTGKQHFEVAVREVFHSLSWLMTITSDTILTCQGAAMRYIPTVIADTMTLFNPKELAELLKEFIVKLPPDRLVRPKLECIKDFVHSDIFRWRECRAILLPMMASQLESHMMKDEEMAMCADVLTDIMDVLWRKEMGTTHLDISQLMHTLLQTVIHAAIKMTSDEESQLLGKYVACMISLLRQMTELHYQEYLNAFPSRSDLIDFLIKIFLVFRNLVSKNVYPNDWSVMIMQVNSVVLFAMKQFARVLARSFVTIDDFEYQLWNNLFHLAVAFVTQESLQLEDFSPGKRNSIIETYKDMRREVAFDIIRTMWNYLGKNKIKFIPGMVGPFLEVTLVPEEELRKETIPIFFDMMQCEYNIHKNFKTFEREIITQLDVLVEGGGGDESYRTLFKSIISDFCQKHQFLNKEGLHFVKLISKLLERLLDYRDIIHEDNRENKMSCTVNLLNFYKEIDRQDMYIRYLYKLKDLHLECENYIEAAYSLQLRADRLKWSDQPLLTTNPQCPDAKTERQLKEVLYYEIVELFDKGKLWEKGITLCKELAEQYEKETFDYIQLGELLTQQALLYNNIMKVPRPAPEYFKVSYIGLGFPSFLRNKIFICRGKDYERLTDFVARMQQQYPSAHLMNKTTMPDKEMFESKGQTLQIVPVQPVREERRDFRGKIISEQIMNYYAVNEVQKFTYSRPFHKEQKDKENEFKTMWVERTYYVIAEKLPGILRWFEVISATTEELSPIQTAIENMEDINRKLKNMIIQHQEEPTLQVNPLSGLLNSVIDSAVMGGPVIYEQAFCSEDYSQTHPGDQIHISRLKELFAEQIPLVEVGLGIHKRKVTDILKPLQNKMEEMFHKRKSLVEERYGKKLVEEFSLTAHDKLVQSFARRRSRGNTISGRPISTMSSSSSSSDTPGTGSRSSVISVTDSVVASKEPLLSRRHSLFSPSISSRSSGSQLKDKVASSPVKTPNTKSHRNSKDMSNEDIPSIATSTPKDHKPIILDEKGKKKKRRNTTASTLSSARPLRKDIKKVNHSPINMQRPMRALTLQGMTSTSTPPSSSSSATSTPTDLDPDIPPKLPPKQSNQDMSHVPQMDTGSPTHDSVPPPKPVLRITASNQDDEPPPIPKKSSSQKRRNSLEKQTVEEAQSNP</sequence>
<proteinExistence type="inferred from homology"/>
<dbReference type="InterPro" id="IPR046773">
    <property type="entry name" value="DOCKER_Lobe_C"/>
</dbReference>
<dbReference type="Pfam" id="PF14429">
    <property type="entry name" value="DOCK-C2"/>
    <property type="match status" value="1"/>
</dbReference>
<dbReference type="Gene3D" id="1.20.58.740">
    <property type="match status" value="1"/>
</dbReference>
<dbReference type="InterPro" id="IPR001452">
    <property type="entry name" value="SH3_domain"/>
</dbReference>
<dbReference type="InterPro" id="IPR027007">
    <property type="entry name" value="C2_DOCK-type_domain"/>
</dbReference>
<feature type="domain" description="DOCKER" evidence="11">
    <location>
        <begin position="1210"/>
        <end position="1619"/>
    </location>
</feature>
<dbReference type="InterPro" id="IPR043161">
    <property type="entry name" value="DOCK_C_lobe_A"/>
</dbReference>
<dbReference type="InterPro" id="IPR027357">
    <property type="entry name" value="DOCKER_dom"/>
</dbReference>
<dbReference type="GO" id="GO:0005085">
    <property type="term" value="F:guanyl-nucleotide exchange factor activity"/>
    <property type="evidence" value="ECO:0007669"/>
    <property type="project" value="UniProtKB-KW"/>
</dbReference>
<dbReference type="OrthoDB" id="18896at2759"/>
<name>A0A9Q0YPS8_HOLLE</name>